<dbReference type="RefSeq" id="WP_108577986.1">
    <property type="nucleotide sequence ID" value="NZ_CP026952.1"/>
</dbReference>
<dbReference type="PANTHER" id="PTHR46268:SF6">
    <property type="entry name" value="UNIVERSAL STRESS PROTEIN UP12"/>
    <property type="match status" value="1"/>
</dbReference>
<dbReference type="OrthoDB" id="5143389at2"/>
<organism evidence="2 3">
    <name type="scientific">Aeromicrobium chenweiae</name>
    <dbReference type="NCBI Taxonomy" id="2079793"/>
    <lineage>
        <taxon>Bacteria</taxon>
        <taxon>Bacillati</taxon>
        <taxon>Actinomycetota</taxon>
        <taxon>Actinomycetes</taxon>
        <taxon>Propionibacteriales</taxon>
        <taxon>Nocardioidaceae</taxon>
        <taxon>Aeromicrobium</taxon>
    </lineage>
</organism>
<dbReference type="Pfam" id="PF00582">
    <property type="entry name" value="Usp"/>
    <property type="match status" value="2"/>
</dbReference>
<dbReference type="Gene3D" id="3.40.50.620">
    <property type="entry name" value="HUPs"/>
    <property type="match status" value="2"/>
</dbReference>
<gene>
    <name evidence="2" type="ORF">C3E78_09085</name>
</gene>
<dbReference type="KEGG" id="aez:C3E78_09085"/>
<reference evidence="3" key="1">
    <citation type="submission" date="2018-01" db="EMBL/GenBank/DDBJ databases">
        <authorList>
            <person name="Li J."/>
        </authorList>
    </citation>
    <scope>NUCLEOTIDE SEQUENCE [LARGE SCALE GENOMIC DNA]</scope>
    <source>
        <strain evidence="3">592</strain>
    </source>
</reference>
<dbReference type="AlphaFoldDB" id="A0A2S0WM02"/>
<dbReference type="InterPro" id="IPR014729">
    <property type="entry name" value="Rossmann-like_a/b/a_fold"/>
</dbReference>
<dbReference type="Proteomes" id="UP000244384">
    <property type="component" value="Chromosome"/>
</dbReference>
<dbReference type="InterPro" id="IPR006016">
    <property type="entry name" value="UspA"/>
</dbReference>
<accession>A0A5F2EPS3</accession>
<dbReference type="EMBL" id="CP026952">
    <property type="protein sequence ID" value="AWB92341.1"/>
    <property type="molecule type" value="Genomic_DNA"/>
</dbReference>
<comment type="similarity">
    <text evidence="1">Belongs to the universal stress protein A family.</text>
</comment>
<proteinExistence type="inferred from homology"/>
<dbReference type="SUPFAM" id="SSF52402">
    <property type="entry name" value="Adenine nucleotide alpha hydrolases-like"/>
    <property type="match status" value="2"/>
</dbReference>
<evidence type="ECO:0000313" key="3">
    <source>
        <dbReference type="Proteomes" id="UP000244384"/>
    </source>
</evidence>
<dbReference type="PANTHER" id="PTHR46268">
    <property type="entry name" value="STRESS RESPONSE PROTEIN NHAX"/>
    <property type="match status" value="1"/>
</dbReference>
<sequence>MSESTVDRPVVVGVRDEQPGLLDFAWGLAELYGCRLRVVHACQVPYPYAFAPLSAGDLPEAIASAARRTLKDAEKHLEAGGTRADIAYELVAGFPPAVLGSESDGARFVVVGTDDVGWLDRLTGEAVTNFLAMHARSPVVVVPPSVQSFAIEQIVVAVDARSTEKGPLQFAFELADKISVDVEVLHVMSHREAKHVDEARVAMAETLAGWSESYPDVTVTTALVEGHDPVDETLAVAGEGALVVAGRPHTGALRSWRAPVARALARAGQRPVAVIPPDYTV</sequence>
<name>A0A2S0WM02_9ACTN</name>
<keyword evidence="3" id="KW-1185">Reference proteome</keyword>
<protein>
    <submittedName>
        <fullName evidence="2">Uncharacterized protein</fullName>
    </submittedName>
</protein>
<evidence type="ECO:0000256" key="1">
    <source>
        <dbReference type="ARBA" id="ARBA00008791"/>
    </source>
</evidence>
<accession>A0A2S0WM02</accession>
<evidence type="ECO:0000313" key="2">
    <source>
        <dbReference type="EMBL" id="AWB92341.1"/>
    </source>
</evidence>